<organism evidence="1 2">
    <name type="scientific">Pseudomonas taetrolens</name>
    <dbReference type="NCBI Taxonomy" id="47884"/>
    <lineage>
        <taxon>Bacteria</taxon>
        <taxon>Pseudomonadati</taxon>
        <taxon>Pseudomonadota</taxon>
        <taxon>Gammaproteobacteria</taxon>
        <taxon>Pseudomonadales</taxon>
        <taxon>Pseudomonadaceae</taxon>
        <taxon>Pseudomonas</taxon>
    </lineage>
</organism>
<dbReference type="InterPro" id="IPR010862">
    <property type="entry name" value="DUF1493"/>
</dbReference>
<comment type="caution">
    <text evidence="1">The sequence shown here is derived from an EMBL/GenBank/DDBJ whole genome shotgun (WGS) entry which is preliminary data.</text>
</comment>
<dbReference type="SUPFAM" id="SSF47336">
    <property type="entry name" value="ACP-like"/>
    <property type="match status" value="1"/>
</dbReference>
<sequence>MMKLAADLPDTHTLRELMQLLHEEIGLPEHKTISLRTSINGDLGCNGSDAQHLMETLEERFGLELADYDAYRYFQPAGNDPHFKRSAKGRGDKVPLTIGMLYAAIQSGQWDTRTLEG</sequence>
<protein>
    <recommendedName>
        <fullName evidence="3">DUF1493 family protein</fullName>
    </recommendedName>
</protein>
<reference evidence="1 2" key="1">
    <citation type="submission" date="2016-10" db="EMBL/GenBank/DDBJ databases">
        <authorList>
            <person name="Varghese N."/>
            <person name="Submissions S."/>
        </authorList>
    </citation>
    <scope>NUCLEOTIDE SEQUENCE [LARGE SCALE GENOMIC DNA]</scope>
    <source>
        <strain evidence="1 2">BS3652</strain>
    </source>
</reference>
<name>A0A1H5CJ86_PSETA</name>
<evidence type="ECO:0000313" key="2">
    <source>
        <dbReference type="Proteomes" id="UP000183155"/>
    </source>
</evidence>
<evidence type="ECO:0008006" key="3">
    <source>
        <dbReference type="Google" id="ProtNLM"/>
    </source>
</evidence>
<dbReference type="EMBL" id="FNRS01000002">
    <property type="protein sequence ID" value="SED66484.1"/>
    <property type="molecule type" value="Genomic_DNA"/>
</dbReference>
<gene>
    <name evidence="1" type="ORF">SAMN04490203_4399</name>
</gene>
<accession>A0A1H5CJ86</accession>
<dbReference type="Gene3D" id="1.10.1200.10">
    <property type="entry name" value="ACP-like"/>
    <property type="match status" value="1"/>
</dbReference>
<keyword evidence="2" id="KW-1185">Reference proteome</keyword>
<evidence type="ECO:0000313" key="1">
    <source>
        <dbReference type="EMBL" id="SED66484.1"/>
    </source>
</evidence>
<dbReference type="Proteomes" id="UP000183155">
    <property type="component" value="Unassembled WGS sequence"/>
</dbReference>
<dbReference type="InterPro" id="IPR036736">
    <property type="entry name" value="ACP-like_sf"/>
</dbReference>
<dbReference type="Pfam" id="PF07377">
    <property type="entry name" value="DUF1493"/>
    <property type="match status" value="1"/>
</dbReference>
<proteinExistence type="predicted"/>